<dbReference type="InterPro" id="IPR006683">
    <property type="entry name" value="Thioestr_dom"/>
</dbReference>
<evidence type="ECO:0000313" key="5">
    <source>
        <dbReference type="Proteomes" id="UP000034164"/>
    </source>
</evidence>
<feature type="transmembrane region" description="Helical" evidence="2">
    <location>
        <begin position="171"/>
        <end position="194"/>
    </location>
</feature>
<accession>A0A0G2JA77</accession>
<dbReference type="SUPFAM" id="SSF54637">
    <property type="entry name" value="Thioesterase/thiol ester dehydrase-isomerase"/>
    <property type="match status" value="1"/>
</dbReference>
<evidence type="ECO:0000313" key="4">
    <source>
        <dbReference type="EMBL" id="KKZ65251.1"/>
    </source>
</evidence>
<protein>
    <recommendedName>
        <fullName evidence="3">Thioesterase domain-containing protein</fullName>
    </recommendedName>
</protein>
<feature type="domain" description="Thioesterase" evidence="3">
    <location>
        <begin position="184"/>
        <end position="261"/>
    </location>
</feature>
<reference evidence="5" key="1">
    <citation type="journal article" date="2015" name="PLoS Genet.">
        <title>The dynamic genome and transcriptome of the human fungal pathogen Blastomyces and close relative Emmonsia.</title>
        <authorList>
            <person name="Munoz J.F."/>
            <person name="Gauthier G.M."/>
            <person name="Desjardins C.A."/>
            <person name="Gallo J.E."/>
            <person name="Holder J."/>
            <person name="Sullivan T.D."/>
            <person name="Marty A.J."/>
            <person name="Carmen J.C."/>
            <person name="Chen Z."/>
            <person name="Ding L."/>
            <person name="Gujja S."/>
            <person name="Magrini V."/>
            <person name="Misas E."/>
            <person name="Mitreva M."/>
            <person name="Priest M."/>
            <person name="Saif S."/>
            <person name="Whiston E.A."/>
            <person name="Young S."/>
            <person name="Zeng Q."/>
            <person name="Goldman W.E."/>
            <person name="Mardis E.R."/>
            <person name="Taylor J.W."/>
            <person name="McEwen J.G."/>
            <person name="Clay O.K."/>
            <person name="Klein B.S."/>
            <person name="Cuomo C.A."/>
        </authorList>
    </citation>
    <scope>NUCLEOTIDE SEQUENCE [LARGE SCALE GENOMIC DNA]</scope>
    <source>
        <strain evidence="5">UAMH 3008</strain>
    </source>
</reference>
<dbReference type="CDD" id="cd03443">
    <property type="entry name" value="PaaI_thioesterase"/>
    <property type="match status" value="1"/>
</dbReference>
<evidence type="ECO:0000256" key="2">
    <source>
        <dbReference type="SAM" id="Phobius"/>
    </source>
</evidence>
<sequence length="282" mass="31251">MFRSPKLISGTFSRGAFAQSGIKHSARSLIPDTPLRISPTPKRNFIRAARAPLTERDYVSRRRLRTLVYIAIFSSLGYGMGNALSTFLADPAPPGSPEDTQRVAHLRRVMDSLEVVKKLRANPDYVEWEAYDNFSEEEKPHRLTSGPLSGSRNLAVQRVFWNEKEHKATTVIHFGIGVSGWPLIVHGGAIAIVLDESLGRVAIRSFPARTGVTANLNIDYIRPVKAMDFYTVTAECDPENSTERKAVVKGELRDSRGRLCATGNALFVVPKALTLRTLGDNF</sequence>
<dbReference type="Pfam" id="PF03061">
    <property type="entry name" value="4HBT"/>
    <property type="match status" value="1"/>
</dbReference>
<organism evidence="4 5">
    <name type="scientific">[Emmonsia] crescens</name>
    <dbReference type="NCBI Taxonomy" id="73230"/>
    <lineage>
        <taxon>Eukaryota</taxon>
        <taxon>Fungi</taxon>
        <taxon>Dikarya</taxon>
        <taxon>Ascomycota</taxon>
        <taxon>Pezizomycotina</taxon>
        <taxon>Eurotiomycetes</taxon>
        <taxon>Eurotiomycetidae</taxon>
        <taxon>Onygenales</taxon>
        <taxon>Ajellomycetaceae</taxon>
        <taxon>Emergomyces</taxon>
    </lineage>
</organism>
<dbReference type="VEuPathDB" id="FungiDB:EMCG_08901"/>
<dbReference type="EMBL" id="LCZI01000679">
    <property type="protein sequence ID" value="KKZ65251.1"/>
    <property type="molecule type" value="Genomic_DNA"/>
</dbReference>
<keyword evidence="2" id="KW-0472">Membrane</keyword>
<dbReference type="NCBIfam" id="TIGR00369">
    <property type="entry name" value="unchar_dom_1"/>
    <property type="match status" value="1"/>
</dbReference>
<dbReference type="PANTHER" id="PTHR47260">
    <property type="entry name" value="UPF0644 PROTEIN PB2B4.06"/>
    <property type="match status" value="1"/>
</dbReference>
<dbReference type="GO" id="GO:0016787">
    <property type="term" value="F:hydrolase activity"/>
    <property type="evidence" value="ECO:0007669"/>
    <property type="project" value="UniProtKB-KW"/>
</dbReference>
<keyword evidence="2" id="KW-0812">Transmembrane</keyword>
<dbReference type="InterPro" id="IPR029069">
    <property type="entry name" value="HotDog_dom_sf"/>
</dbReference>
<dbReference type="AlphaFoldDB" id="A0A0G2JA77"/>
<dbReference type="Proteomes" id="UP000034164">
    <property type="component" value="Unassembled WGS sequence"/>
</dbReference>
<evidence type="ECO:0000259" key="3">
    <source>
        <dbReference type="Pfam" id="PF03061"/>
    </source>
</evidence>
<dbReference type="OrthoDB" id="506431at2759"/>
<gene>
    <name evidence="4" type="ORF">EMCG_08901</name>
</gene>
<proteinExistence type="predicted"/>
<keyword evidence="2" id="KW-1133">Transmembrane helix</keyword>
<comment type="caution">
    <text evidence="4">The sequence shown here is derived from an EMBL/GenBank/DDBJ whole genome shotgun (WGS) entry which is preliminary data.</text>
</comment>
<dbReference type="InterPro" id="IPR052061">
    <property type="entry name" value="PTE-AB_protein"/>
</dbReference>
<evidence type="ECO:0000256" key="1">
    <source>
        <dbReference type="ARBA" id="ARBA00022801"/>
    </source>
</evidence>
<dbReference type="PANTHER" id="PTHR47260:SF1">
    <property type="entry name" value="UPF0644 PROTEIN PB2B4.06"/>
    <property type="match status" value="1"/>
</dbReference>
<name>A0A0G2JA77_9EURO</name>
<feature type="transmembrane region" description="Helical" evidence="2">
    <location>
        <begin position="66"/>
        <end position="89"/>
    </location>
</feature>
<dbReference type="Gene3D" id="3.10.129.10">
    <property type="entry name" value="Hotdog Thioesterase"/>
    <property type="match status" value="1"/>
</dbReference>
<dbReference type="InterPro" id="IPR003736">
    <property type="entry name" value="PAAI_dom"/>
</dbReference>
<keyword evidence="1" id="KW-0378">Hydrolase</keyword>